<dbReference type="KEGG" id="mgk:FSB76_10490"/>
<dbReference type="OrthoDB" id="953811at2"/>
<evidence type="ECO:0000256" key="1">
    <source>
        <dbReference type="SAM" id="SignalP"/>
    </source>
</evidence>
<dbReference type="AlphaFoldDB" id="A0A5B8W0I8"/>
<dbReference type="Proteomes" id="UP000321362">
    <property type="component" value="Chromosome"/>
</dbReference>
<evidence type="ECO:0000313" key="2">
    <source>
        <dbReference type="EMBL" id="QEC76352.1"/>
    </source>
</evidence>
<name>A0A5B8W0I8_9SPHI</name>
<keyword evidence="3" id="KW-1185">Reference proteome</keyword>
<sequence>MKRCLLVAMLILLNGVAKAQHKIPVISPQDKDQIEAQANIDVQNFCFYLSDLADKQTKTRQRDTLKAKLLRLFADSATITVKPKPNDPGIEHPVLEYLTQVANYNYRNKLNVVAITFDQIIVDVSPTNLVETTINGQRAYVGKFSFLQHFRVQKEETAFVLAQAEVPVMEKLTYLTEWGDDTRKYGKIIIIPKKASARGAKYKVLLGDITAGEVIMIKKKRIE</sequence>
<keyword evidence="1" id="KW-0732">Signal</keyword>
<dbReference type="RefSeq" id="WP_147053528.1">
    <property type="nucleotide sequence ID" value="NZ_CP042437.1"/>
</dbReference>
<proteinExistence type="predicted"/>
<protein>
    <submittedName>
        <fullName evidence="2">Uncharacterized protein</fullName>
    </submittedName>
</protein>
<organism evidence="2 3">
    <name type="scientific">Mucilaginibacter ginsenosidivorax</name>
    <dbReference type="NCBI Taxonomy" id="862126"/>
    <lineage>
        <taxon>Bacteria</taxon>
        <taxon>Pseudomonadati</taxon>
        <taxon>Bacteroidota</taxon>
        <taxon>Sphingobacteriia</taxon>
        <taxon>Sphingobacteriales</taxon>
        <taxon>Sphingobacteriaceae</taxon>
        <taxon>Mucilaginibacter</taxon>
    </lineage>
</organism>
<accession>A0A5B8W0I8</accession>
<feature type="chain" id="PRO_5023146678" evidence="1">
    <location>
        <begin position="20"/>
        <end position="223"/>
    </location>
</feature>
<gene>
    <name evidence="2" type="ORF">FSB76_10490</name>
</gene>
<feature type="signal peptide" evidence="1">
    <location>
        <begin position="1"/>
        <end position="19"/>
    </location>
</feature>
<reference evidence="2 3" key="1">
    <citation type="journal article" date="2013" name="J. Microbiol.">
        <title>Mucilaginibacter ginsenosidivorax sp. nov., with ginsenoside converting activity isolated from sediment.</title>
        <authorList>
            <person name="Kim J.K."/>
            <person name="Choi T.E."/>
            <person name="Liu Q.M."/>
            <person name="Park H.Y."/>
            <person name="Yi T.H."/>
            <person name="Yoon M.H."/>
            <person name="Kim S.C."/>
            <person name="Im W.T."/>
        </authorList>
    </citation>
    <scope>NUCLEOTIDE SEQUENCE [LARGE SCALE GENOMIC DNA]</scope>
    <source>
        <strain evidence="2 3">KHI28</strain>
    </source>
</reference>
<dbReference type="EMBL" id="CP042437">
    <property type="protein sequence ID" value="QEC76352.1"/>
    <property type="molecule type" value="Genomic_DNA"/>
</dbReference>
<evidence type="ECO:0000313" key="3">
    <source>
        <dbReference type="Proteomes" id="UP000321362"/>
    </source>
</evidence>